<reference evidence="6" key="1">
    <citation type="submission" date="2017-02" db="UniProtKB">
        <authorList>
            <consortium name="WormBaseParasite"/>
        </authorList>
    </citation>
    <scope>IDENTIFICATION</scope>
</reference>
<proteinExistence type="predicted"/>
<feature type="domain" description="TIL" evidence="4">
    <location>
        <begin position="60"/>
        <end position="122"/>
    </location>
</feature>
<evidence type="ECO:0000259" key="4">
    <source>
        <dbReference type="Pfam" id="PF01826"/>
    </source>
</evidence>
<dbReference type="PANTHER" id="PTHR23259">
    <property type="entry name" value="RIDDLE"/>
    <property type="match status" value="1"/>
</dbReference>
<keyword evidence="3" id="KW-1015">Disulfide bond</keyword>
<dbReference type="SUPFAM" id="SSF57567">
    <property type="entry name" value="Serine protease inhibitors"/>
    <property type="match status" value="1"/>
</dbReference>
<sequence length="148" mass="17555">MCYGSSYKLSTVNPKKTCGMERSSGRAAAVYSNDTVVDRRPEHRHVYRFPDRDESSPLNCKANEYWLRCGPEKYCEKSCDNLNSPPNCHEELYHPKCYHPRCVCRKDFARNRDGFCVLKWNCPALIYNHDDTEIPQNRRIKQKRRRLY</sequence>
<organism evidence="5 6">
    <name type="scientific">Syphacia muris</name>
    <dbReference type="NCBI Taxonomy" id="451379"/>
    <lineage>
        <taxon>Eukaryota</taxon>
        <taxon>Metazoa</taxon>
        <taxon>Ecdysozoa</taxon>
        <taxon>Nematoda</taxon>
        <taxon>Chromadorea</taxon>
        <taxon>Rhabditida</taxon>
        <taxon>Spirurina</taxon>
        <taxon>Oxyuridomorpha</taxon>
        <taxon>Oxyuroidea</taxon>
        <taxon>Oxyuridae</taxon>
        <taxon>Syphacia</taxon>
    </lineage>
</organism>
<keyword evidence="5" id="KW-1185">Reference proteome</keyword>
<dbReference type="CDD" id="cd19941">
    <property type="entry name" value="TIL"/>
    <property type="match status" value="1"/>
</dbReference>
<keyword evidence="1" id="KW-0646">Protease inhibitor</keyword>
<protein>
    <submittedName>
        <fullName evidence="6">TIL domain-containing protein</fullName>
    </submittedName>
</protein>
<dbReference type="Pfam" id="PF01826">
    <property type="entry name" value="TIL"/>
    <property type="match status" value="1"/>
</dbReference>
<evidence type="ECO:0000313" key="5">
    <source>
        <dbReference type="Proteomes" id="UP000046393"/>
    </source>
</evidence>
<dbReference type="InterPro" id="IPR051368">
    <property type="entry name" value="SerProtInhib-TIL_Domain"/>
</dbReference>
<dbReference type="Gene3D" id="2.10.25.10">
    <property type="entry name" value="Laminin"/>
    <property type="match status" value="1"/>
</dbReference>
<dbReference type="WBParaSite" id="SMUV_0000040401-mRNA-1">
    <property type="protein sequence ID" value="SMUV_0000040401-mRNA-1"/>
    <property type="gene ID" value="SMUV_0000040401"/>
</dbReference>
<evidence type="ECO:0000313" key="6">
    <source>
        <dbReference type="WBParaSite" id="SMUV_0000040401-mRNA-1"/>
    </source>
</evidence>
<accession>A0A0N5A8K3</accession>
<dbReference type="GO" id="GO:0004867">
    <property type="term" value="F:serine-type endopeptidase inhibitor activity"/>
    <property type="evidence" value="ECO:0007669"/>
    <property type="project" value="UniProtKB-KW"/>
</dbReference>
<evidence type="ECO:0000256" key="1">
    <source>
        <dbReference type="ARBA" id="ARBA00022690"/>
    </source>
</evidence>
<keyword evidence="2" id="KW-0722">Serine protease inhibitor</keyword>
<evidence type="ECO:0000256" key="3">
    <source>
        <dbReference type="ARBA" id="ARBA00023157"/>
    </source>
</evidence>
<dbReference type="AlphaFoldDB" id="A0A0N5A8K3"/>
<name>A0A0N5A8K3_9BILA</name>
<evidence type="ECO:0000256" key="2">
    <source>
        <dbReference type="ARBA" id="ARBA00022900"/>
    </source>
</evidence>
<dbReference type="Proteomes" id="UP000046393">
    <property type="component" value="Unplaced"/>
</dbReference>
<dbReference type="InterPro" id="IPR036084">
    <property type="entry name" value="Ser_inhib-like_sf"/>
</dbReference>
<dbReference type="PANTHER" id="PTHR23259:SF81">
    <property type="entry name" value="TIL DOMAIN-CONTAINING PROTEIN"/>
    <property type="match status" value="1"/>
</dbReference>
<dbReference type="InterPro" id="IPR002919">
    <property type="entry name" value="TIL_dom"/>
</dbReference>